<evidence type="ECO:0000313" key="2">
    <source>
        <dbReference type="Proteomes" id="UP000521943"/>
    </source>
</evidence>
<accession>A0A8H6IGK1</accession>
<sequence>MLNVADGYTYPRALLGSPIEVRTAAAEYLKCVISRRSGYPKHALPKIKSVFASSQLDVSQKMSTCYFLRHHSPFSLQPKGPTMDETTGSIVGFKWYWMPVASDCVFEDLLSDLSVSDFYQRGRLISNDLYPGRNTSFSRKRKCPEGLPDRDLHAADAEGLTRDSADAERLTRGVDDSLVEVPATGRSYLCNKSFLRVNEDPLAFQRVHEYWEQLSADDLRKCEAEFLRTPGDEDLVKLAIDWAIMMWQSGDGRSYYLRHMSG</sequence>
<keyword evidence="2" id="KW-1185">Reference proteome</keyword>
<dbReference type="AlphaFoldDB" id="A0A8H6IGK1"/>
<gene>
    <name evidence="1" type="ORF">DFP72DRAFT_874157</name>
</gene>
<name>A0A8H6IGK1_9AGAR</name>
<protein>
    <submittedName>
        <fullName evidence="1">Uncharacterized protein</fullName>
    </submittedName>
</protein>
<dbReference type="Proteomes" id="UP000521943">
    <property type="component" value="Unassembled WGS sequence"/>
</dbReference>
<dbReference type="EMBL" id="JACGCI010000005">
    <property type="protein sequence ID" value="KAF6764054.1"/>
    <property type="molecule type" value="Genomic_DNA"/>
</dbReference>
<organism evidence="1 2">
    <name type="scientific">Ephemerocybe angulata</name>
    <dbReference type="NCBI Taxonomy" id="980116"/>
    <lineage>
        <taxon>Eukaryota</taxon>
        <taxon>Fungi</taxon>
        <taxon>Dikarya</taxon>
        <taxon>Basidiomycota</taxon>
        <taxon>Agaricomycotina</taxon>
        <taxon>Agaricomycetes</taxon>
        <taxon>Agaricomycetidae</taxon>
        <taxon>Agaricales</taxon>
        <taxon>Agaricineae</taxon>
        <taxon>Psathyrellaceae</taxon>
        <taxon>Ephemerocybe</taxon>
    </lineage>
</organism>
<evidence type="ECO:0000313" key="1">
    <source>
        <dbReference type="EMBL" id="KAF6764054.1"/>
    </source>
</evidence>
<comment type="caution">
    <text evidence="1">The sequence shown here is derived from an EMBL/GenBank/DDBJ whole genome shotgun (WGS) entry which is preliminary data.</text>
</comment>
<reference evidence="1 2" key="1">
    <citation type="submission" date="2020-07" db="EMBL/GenBank/DDBJ databases">
        <title>Comparative genomics of pyrophilous fungi reveals a link between fire events and developmental genes.</title>
        <authorList>
            <consortium name="DOE Joint Genome Institute"/>
            <person name="Steindorff A.S."/>
            <person name="Carver A."/>
            <person name="Calhoun S."/>
            <person name="Stillman K."/>
            <person name="Liu H."/>
            <person name="Lipzen A."/>
            <person name="Pangilinan J."/>
            <person name="Labutti K."/>
            <person name="Bruns T.D."/>
            <person name="Grigoriev I.V."/>
        </authorList>
    </citation>
    <scope>NUCLEOTIDE SEQUENCE [LARGE SCALE GENOMIC DNA]</scope>
    <source>
        <strain evidence="1 2">CBS 144469</strain>
    </source>
</reference>
<proteinExistence type="predicted"/>